<sequence length="296" mass="32770">MSLDLTSPVFNSIRGPVMPSDNQAVMQQYVAMDDPYLVRTPSTITTLTEFSDTDFHDMDIDSNDEDEEFFDAEEMSFAAVEGPKRSEDICDSLETASPSSSTDIDGAQVTSASSGNVHIAKNKYQAGYNASVQGQRQEDIGEDAGLSPSSEDTVDDHSGNIANEKCIISGLESQVHELQTKNRKLQNEKWNLENRVTSLKAVILTNNERVAHMKTLETQLDHALRYIAALKKQVRAQGGLVLEDLWGDERGKGYDENGDEDDDDGDKCVPVYFPHAAANPNQYTALDCQKRRAMKH</sequence>
<comment type="caution">
    <text evidence="3">The sequence shown here is derived from an EMBL/GenBank/DDBJ whole genome shotgun (WGS) entry which is preliminary data.</text>
</comment>
<dbReference type="EMBL" id="AWTV01000006">
    <property type="protein sequence ID" value="KIH92083.1"/>
    <property type="molecule type" value="Genomic_DNA"/>
</dbReference>
<feature type="region of interest" description="Disordered" evidence="2">
    <location>
        <begin position="131"/>
        <end position="157"/>
    </location>
</feature>
<dbReference type="AlphaFoldDB" id="A0A0C2FLY5"/>
<dbReference type="GeneID" id="63676343"/>
<gene>
    <name evidence="3" type="ORF">SPBR_03119</name>
</gene>
<dbReference type="HOGENOM" id="CLU_1157029_0_0_1"/>
<name>A0A0C2FLY5_9PEZI</name>
<dbReference type="VEuPathDB" id="FungiDB:SPBR_03119"/>
<evidence type="ECO:0000256" key="2">
    <source>
        <dbReference type="SAM" id="MobiDB-lite"/>
    </source>
</evidence>
<feature type="compositionally biased region" description="Polar residues" evidence="2">
    <location>
        <begin position="94"/>
        <end position="109"/>
    </location>
</feature>
<dbReference type="RefSeq" id="XP_040620093.1">
    <property type="nucleotide sequence ID" value="XM_040761422.1"/>
</dbReference>
<reference evidence="3 4" key="1">
    <citation type="journal article" date="2014" name="BMC Genomics">
        <title>Comparative genomics of the major fungal agents of human and animal Sporotrichosis: Sporothrix schenckii and Sporothrix brasiliensis.</title>
        <authorList>
            <person name="Teixeira M.M."/>
            <person name="de Almeida L.G."/>
            <person name="Kubitschek-Barreira P."/>
            <person name="Alves F.L."/>
            <person name="Kioshima E.S."/>
            <person name="Abadio A.K."/>
            <person name="Fernandes L."/>
            <person name="Derengowski L.S."/>
            <person name="Ferreira K.S."/>
            <person name="Souza R.C."/>
            <person name="Ruiz J.C."/>
            <person name="de Andrade N.C."/>
            <person name="Paes H.C."/>
            <person name="Nicola A.M."/>
            <person name="Albuquerque P."/>
            <person name="Gerber A.L."/>
            <person name="Martins V.P."/>
            <person name="Peconick L.D."/>
            <person name="Neto A.V."/>
            <person name="Chaucanez C.B."/>
            <person name="Silva P.A."/>
            <person name="Cunha O.L."/>
            <person name="de Oliveira F.F."/>
            <person name="dos Santos T.C."/>
            <person name="Barros A.L."/>
            <person name="Soares M.A."/>
            <person name="de Oliveira L.M."/>
            <person name="Marini M.M."/>
            <person name="Villalobos-Duno H."/>
            <person name="Cunha M.M."/>
            <person name="de Hoog S."/>
            <person name="da Silveira J.F."/>
            <person name="Henrissat B."/>
            <person name="Nino-Vega G.A."/>
            <person name="Cisalpino P.S."/>
            <person name="Mora-Montes H.M."/>
            <person name="Almeida S.R."/>
            <person name="Stajich J.E."/>
            <person name="Lopes-Bezerra L.M."/>
            <person name="Vasconcelos A.T."/>
            <person name="Felipe M.S."/>
        </authorList>
    </citation>
    <scope>NUCLEOTIDE SEQUENCE [LARGE SCALE GENOMIC DNA]</scope>
    <source>
        <strain evidence="3 4">5110</strain>
    </source>
</reference>
<keyword evidence="1" id="KW-0175">Coiled coil</keyword>
<feature type="coiled-coil region" evidence="1">
    <location>
        <begin position="168"/>
        <end position="233"/>
    </location>
</feature>
<protein>
    <submittedName>
        <fullName evidence="3">Uncharacterized protein</fullName>
    </submittedName>
</protein>
<keyword evidence="4" id="KW-1185">Reference proteome</keyword>
<accession>A0A0C2FLY5</accession>
<evidence type="ECO:0000313" key="3">
    <source>
        <dbReference type="EMBL" id="KIH92083.1"/>
    </source>
</evidence>
<dbReference type="OrthoDB" id="10321993at2759"/>
<dbReference type="Proteomes" id="UP000031575">
    <property type="component" value="Unassembled WGS sequence"/>
</dbReference>
<evidence type="ECO:0000313" key="4">
    <source>
        <dbReference type="Proteomes" id="UP000031575"/>
    </source>
</evidence>
<evidence type="ECO:0000256" key="1">
    <source>
        <dbReference type="SAM" id="Coils"/>
    </source>
</evidence>
<organism evidence="3 4">
    <name type="scientific">Sporothrix brasiliensis 5110</name>
    <dbReference type="NCBI Taxonomy" id="1398154"/>
    <lineage>
        <taxon>Eukaryota</taxon>
        <taxon>Fungi</taxon>
        <taxon>Dikarya</taxon>
        <taxon>Ascomycota</taxon>
        <taxon>Pezizomycotina</taxon>
        <taxon>Sordariomycetes</taxon>
        <taxon>Sordariomycetidae</taxon>
        <taxon>Ophiostomatales</taxon>
        <taxon>Ophiostomataceae</taxon>
        <taxon>Sporothrix</taxon>
    </lineage>
</organism>
<proteinExistence type="predicted"/>
<feature type="region of interest" description="Disordered" evidence="2">
    <location>
        <begin position="80"/>
        <end position="109"/>
    </location>
</feature>